<dbReference type="GO" id="GO:0006633">
    <property type="term" value="P:fatty acid biosynthetic process"/>
    <property type="evidence" value="ECO:0007669"/>
    <property type="project" value="TreeGrafter"/>
</dbReference>
<dbReference type="OrthoDB" id="5334845at2759"/>
<dbReference type="GO" id="GO:0004315">
    <property type="term" value="F:3-oxoacyl-[acyl-carrier-protein] synthase activity"/>
    <property type="evidence" value="ECO:0007669"/>
    <property type="project" value="UniProtKB-EC"/>
</dbReference>
<proteinExistence type="inferred from homology"/>
<dbReference type="EMBL" id="UZAN01057765">
    <property type="protein sequence ID" value="VDP91794.1"/>
    <property type="molecule type" value="Genomic_DNA"/>
</dbReference>
<keyword evidence="3 4" id="KW-0808">Transferase</keyword>
<dbReference type="AlphaFoldDB" id="A0A3P8ID42"/>
<evidence type="ECO:0000256" key="3">
    <source>
        <dbReference type="ARBA" id="ARBA00022679"/>
    </source>
</evidence>
<dbReference type="EC" id="2.3.1.41" evidence="2"/>
<organism evidence="6 7">
    <name type="scientific">Echinostoma caproni</name>
    <dbReference type="NCBI Taxonomy" id="27848"/>
    <lineage>
        <taxon>Eukaryota</taxon>
        <taxon>Metazoa</taxon>
        <taxon>Spiralia</taxon>
        <taxon>Lophotrochozoa</taxon>
        <taxon>Platyhelminthes</taxon>
        <taxon>Trematoda</taxon>
        <taxon>Digenea</taxon>
        <taxon>Plagiorchiida</taxon>
        <taxon>Echinostomata</taxon>
        <taxon>Echinostomatoidea</taxon>
        <taxon>Echinostomatidae</taxon>
        <taxon>Echinostoma</taxon>
    </lineage>
</organism>
<comment type="similarity">
    <text evidence="1 4">Belongs to the thiolase-like superfamily. Beta-ketoacyl-ACP synthases family.</text>
</comment>
<reference evidence="6 7" key="1">
    <citation type="submission" date="2018-11" db="EMBL/GenBank/DDBJ databases">
        <authorList>
            <consortium name="Pathogen Informatics"/>
        </authorList>
    </citation>
    <scope>NUCLEOTIDE SEQUENCE [LARGE SCALE GENOMIC DNA]</scope>
    <source>
        <strain evidence="6 7">Egypt</strain>
    </source>
</reference>
<dbReference type="Proteomes" id="UP000272942">
    <property type="component" value="Unassembled WGS sequence"/>
</dbReference>
<feature type="domain" description="Ketosynthase family 3 (KS3)" evidence="5">
    <location>
        <begin position="1"/>
        <end position="270"/>
    </location>
</feature>
<keyword evidence="7" id="KW-1185">Reference proteome</keyword>
<gene>
    <name evidence="6" type="ORF">ECPE_LOCUS14522</name>
</gene>
<dbReference type="InterPro" id="IPR014030">
    <property type="entry name" value="Ketoacyl_synth_N"/>
</dbReference>
<dbReference type="PROSITE" id="PS52004">
    <property type="entry name" value="KS3_2"/>
    <property type="match status" value="1"/>
</dbReference>
<dbReference type="Gene3D" id="3.40.47.10">
    <property type="match status" value="3"/>
</dbReference>
<protein>
    <recommendedName>
        <fullName evidence="2">beta-ketoacyl-[acyl-carrier-protein] synthase I</fullName>
        <ecNumber evidence="2">2.3.1.41</ecNumber>
    </recommendedName>
</protein>
<evidence type="ECO:0000259" key="5">
    <source>
        <dbReference type="PROSITE" id="PS52004"/>
    </source>
</evidence>
<accession>A0A3P8ID42</accession>
<dbReference type="InterPro" id="IPR000794">
    <property type="entry name" value="Beta-ketoacyl_synthase"/>
</dbReference>
<evidence type="ECO:0000256" key="4">
    <source>
        <dbReference type="RuleBase" id="RU003694"/>
    </source>
</evidence>
<dbReference type="SUPFAM" id="SSF53901">
    <property type="entry name" value="Thiolase-like"/>
    <property type="match status" value="2"/>
</dbReference>
<dbReference type="InterPro" id="IPR014031">
    <property type="entry name" value="Ketoacyl_synth_C"/>
</dbReference>
<dbReference type="Pfam" id="PF02801">
    <property type="entry name" value="Ketoacyl-synt_C"/>
    <property type="match status" value="1"/>
</dbReference>
<dbReference type="InterPro" id="IPR020841">
    <property type="entry name" value="PKS_Beta-ketoAc_synthase_dom"/>
</dbReference>
<dbReference type="Pfam" id="PF00109">
    <property type="entry name" value="ketoacyl-synt"/>
    <property type="match status" value="1"/>
</dbReference>
<evidence type="ECO:0000313" key="7">
    <source>
        <dbReference type="Proteomes" id="UP000272942"/>
    </source>
</evidence>
<name>A0A3P8ID42_9TREM</name>
<dbReference type="PANTHER" id="PTHR11712:SF336">
    <property type="entry name" value="3-OXOACYL-[ACYL-CARRIER-PROTEIN] SYNTHASE, MITOCHONDRIAL"/>
    <property type="match status" value="1"/>
</dbReference>
<evidence type="ECO:0000256" key="1">
    <source>
        <dbReference type="ARBA" id="ARBA00008467"/>
    </source>
</evidence>
<sequence>MFGSQRCTSHHTTSGCSLVVCVGHRGSISFHICENRSNPHPPYSLLHCITPCDDNDNVCSGSSLGLELLFMIHGEADVVVAGGCEASVTPWTTAAFSRIRALSTRFNADPTSAARPFDTQRNGFVIGEGAGAVVLQVWPPPDDIAEYCRAGGHQPAPIAEVIGYGRSGACIFTISFLSPDPIGDGAYRSMLAAVHDVGHINCHATSTPLGDAVELAAISRLMHHHRTRSPYADTLRNCCVLPETRRLALTNSFGFGGTNASLILSEWNEQ</sequence>
<evidence type="ECO:0000313" key="6">
    <source>
        <dbReference type="EMBL" id="VDP91794.1"/>
    </source>
</evidence>
<dbReference type="SMART" id="SM00825">
    <property type="entry name" value="PKS_KS"/>
    <property type="match status" value="1"/>
</dbReference>
<dbReference type="InterPro" id="IPR016039">
    <property type="entry name" value="Thiolase-like"/>
</dbReference>
<evidence type="ECO:0000256" key="2">
    <source>
        <dbReference type="ARBA" id="ARBA00013191"/>
    </source>
</evidence>
<dbReference type="PANTHER" id="PTHR11712">
    <property type="entry name" value="POLYKETIDE SYNTHASE-RELATED"/>
    <property type="match status" value="1"/>
</dbReference>